<dbReference type="AlphaFoldDB" id="A0A7R9KMR9"/>
<sequence length="272" mass="30944">MGMKNVTTWFMWAYNKSIFEISHPELPSGVEIYGLHKPTLQFNLSQTTAGFAFNDYFYLFAGNRVCRMHNTTLRFDDNCFNQSIAQWIGCEDYNKFIIIAIVNPLCDPNITIDSAFVDKYCDLGSDVITLFADNTVYQLTVETTDPMKPNLKYKRSQSLKEWSNYGSISPPIDVVYYEFNNGYVIALLNVIRNKLTVDEIEGYLSQTTAGFAFNDYFYLFAGNRVCLLQLTNTSDTESVYISMNALNTMSSISLPPMNGNRPTVSQLKRASI</sequence>
<dbReference type="SUPFAM" id="SSF50923">
    <property type="entry name" value="Hemopexin-like domain"/>
    <property type="match status" value="1"/>
</dbReference>
<organism evidence="1">
    <name type="scientific">Medioppia subpectinata</name>
    <dbReference type="NCBI Taxonomy" id="1979941"/>
    <lineage>
        <taxon>Eukaryota</taxon>
        <taxon>Metazoa</taxon>
        <taxon>Ecdysozoa</taxon>
        <taxon>Arthropoda</taxon>
        <taxon>Chelicerata</taxon>
        <taxon>Arachnida</taxon>
        <taxon>Acari</taxon>
        <taxon>Acariformes</taxon>
        <taxon>Sarcoptiformes</taxon>
        <taxon>Oribatida</taxon>
        <taxon>Brachypylina</taxon>
        <taxon>Oppioidea</taxon>
        <taxon>Oppiidae</taxon>
        <taxon>Medioppia</taxon>
    </lineage>
</organism>
<dbReference type="InterPro" id="IPR036375">
    <property type="entry name" value="Hemopexin-like_dom_sf"/>
</dbReference>
<evidence type="ECO:0000313" key="1">
    <source>
        <dbReference type="EMBL" id="CAD7625977.1"/>
    </source>
</evidence>
<gene>
    <name evidence="1" type="ORF">OSB1V03_LOCUS6410</name>
</gene>
<accession>A0A7R9KMR9</accession>
<evidence type="ECO:0000313" key="2">
    <source>
        <dbReference type="Proteomes" id="UP000759131"/>
    </source>
</evidence>
<keyword evidence="2" id="KW-1185">Reference proteome</keyword>
<dbReference type="EMBL" id="OC858056">
    <property type="protein sequence ID" value="CAD7625977.1"/>
    <property type="molecule type" value="Genomic_DNA"/>
</dbReference>
<name>A0A7R9KMR9_9ACAR</name>
<dbReference type="Proteomes" id="UP000759131">
    <property type="component" value="Unassembled WGS sequence"/>
</dbReference>
<proteinExistence type="predicted"/>
<protein>
    <submittedName>
        <fullName evidence="1">Uncharacterized protein</fullName>
    </submittedName>
</protein>
<reference evidence="1" key="1">
    <citation type="submission" date="2020-11" db="EMBL/GenBank/DDBJ databases">
        <authorList>
            <person name="Tran Van P."/>
        </authorList>
    </citation>
    <scope>NUCLEOTIDE SEQUENCE</scope>
</reference>
<dbReference type="EMBL" id="CAJPIZ010003481">
    <property type="protein sequence ID" value="CAG2106407.1"/>
    <property type="molecule type" value="Genomic_DNA"/>
</dbReference>